<dbReference type="InterPro" id="IPR028919">
    <property type="entry name" value="Viral_movement"/>
</dbReference>
<feature type="non-terminal residue" evidence="1">
    <location>
        <position position="91"/>
    </location>
</feature>
<name>V5V393_9VIRU</name>
<reference evidence="1" key="1">
    <citation type="journal article" date="2014" name="Arch. Virol.">
        <title>Genomic characterization of Ambrosia asymptomatic virus 1 and evidence of other Tymovirales members in the Oklahoma tallgrass prairie revealed by sequence analysis.</title>
        <authorList>
            <person name="Dutta M."/>
            <person name="Sokhandan Bashir N."/>
            <person name="Palmer M.W."/>
            <person name="Melcher U."/>
        </authorList>
    </citation>
    <scope>NUCLEOTIDE SEQUENCE</scope>
    <source>
        <strain evidence="1">07TGP00130A</strain>
    </source>
</reference>
<feature type="non-terminal residue" evidence="1">
    <location>
        <position position="1"/>
    </location>
</feature>
<sequence length="91" mass="9995">KDLESAILSSFHFSFSSGRVAFAEYPSFSMAKEDVLAGKDISIFVKIFDVGMIEGTHPISVSTGLIYGLMSTEHPPQLRLVNSAEKKFQPI</sequence>
<dbReference type="EMBL" id="KF421909">
    <property type="protein sequence ID" value="AHB87042.1"/>
    <property type="molecule type" value="Genomic_RNA"/>
</dbReference>
<accession>V5V393</accession>
<evidence type="ECO:0000313" key="1">
    <source>
        <dbReference type="EMBL" id="AHB87042.1"/>
    </source>
</evidence>
<dbReference type="Pfam" id="PF01107">
    <property type="entry name" value="MP"/>
    <property type="match status" value="1"/>
</dbReference>
<organism evidence="1">
    <name type="scientific">Panicum virus</name>
    <dbReference type="NCBI Taxonomy" id="1417305"/>
    <lineage>
        <taxon>Viruses</taxon>
        <taxon>Riboviria</taxon>
        <taxon>Orthornavirae</taxon>
        <taxon>Kitrinoviricota</taxon>
        <taxon>Alsuviricetes</taxon>
        <taxon>Tymovirales</taxon>
        <taxon>Betaflexiviridae</taxon>
    </lineage>
</organism>
<proteinExistence type="predicted"/>
<protein>
    <submittedName>
        <fullName evidence="1">Putative movement protein</fullName>
    </submittedName>
</protein>